<feature type="transmembrane region" description="Helical" evidence="1">
    <location>
        <begin position="158"/>
        <end position="175"/>
    </location>
</feature>
<sequence length="186" mass="19910">MLTPTSQESVSYRLEVVWRLVLRSALMIEAALLLASLAVPLLGRDTHPEDSDPGVSTRLLASLAAYVTAQPNQFGDRDSPPADVPGGVWMTRIVLVLLLVALILAAVATFGLALDRTGRPTHILARAGGTLLLISVGLLALAQIWLSDDYVATPLQPRLLMPVAAGLWLLSVATAKRRMDELDTAQ</sequence>
<dbReference type="RefSeq" id="WP_204920053.1">
    <property type="nucleotide sequence ID" value="NZ_BAAAQP010000003.1"/>
</dbReference>
<feature type="transmembrane region" description="Helical" evidence="1">
    <location>
        <begin position="20"/>
        <end position="43"/>
    </location>
</feature>
<keyword evidence="1" id="KW-1133">Transmembrane helix</keyword>
<dbReference type="EMBL" id="JAFBCF010000001">
    <property type="protein sequence ID" value="MBM7800705.1"/>
    <property type="molecule type" value="Genomic_DNA"/>
</dbReference>
<name>A0ABS2RNW7_9ACTN</name>
<keyword evidence="3" id="KW-1185">Reference proteome</keyword>
<proteinExistence type="predicted"/>
<reference evidence="2 3" key="1">
    <citation type="submission" date="2021-01" db="EMBL/GenBank/DDBJ databases">
        <title>Sequencing the genomes of 1000 actinobacteria strains.</title>
        <authorList>
            <person name="Klenk H.-P."/>
        </authorList>
    </citation>
    <scope>NUCLEOTIDE SEQUENCE [LARGE SCALE GENOMIC DNA]</scope>
    <source>
        <strain evidence="2 3">DSM 18662</strain>
    </source>
</reference>
<comment type="caution">
    <text evidence="2">The sequence shown here is derived from an EMBL/GenBank/DDBJ whole genome shotgun (WGS) entry which is preliminary data.</text>
</comment>
<gene>
    <name evidence="2" type="ORF">JOE57_003626</name>
</gene>
<evidence type="ECO:0000313" key="2">
    <source>
        <dbReference type="EMBL" id="MBM7800705.1"/>
    </source>
</evidence>
<keyword evidence="1" id="KW-0812">Transmembrane</keyword>
<organism evidence="2 3">
    <name type="scientific">Microlunatus panaciterrae</name>
    <dbReference type="NCBI Taxonomy" id="400768"/>
    <lineage>
        <taxon>Bacteria</taxon>
        <taxon>Bacillati</taxon>
        <taxon>Actinomycetota</taxon>
        <taxon>Actinomycetes</taxon>
        <taxon>Propionibacteriales</taxon>
        <taxon>Propionibacteriaceae</taxon>
        <taxon>Microlunatus</taxon>
    </lineage>
</organism>
<feature type="transmembrane region" description="Helical" evidence="1">
    <location>
        <begin position="89"/>
        <end position="114"/>
    </location>
</feature>
<dbReference type="Proteomes" id="UP000704762">
    <property type="component" value="Unassembled WGS sequence"/>
</dbReference>
<keyword evidence="1" id="KW-0472">Membrane</keyword>
<evidence type="ECO:0000313" key="3">
    <source>
        <dbReference type="Proteomes" id="UP000704762"/>
    </source>
</evidence>
<accession>A0ABS2RNW7</accession>
<evidence type="ECO:0000256" key="1">
    <source>
        <dbReference type="SAM" id="Phobius"/>
    </source>
</evidence>
<protein>
    <submittedName>
        <fullName evidence="2">Uncharacterized protein</fullName>
    </submittedName>
</protein>
<feature type="transmembrane region" description="Helical" evidence="1">
    <location>
        <begin position="123"/>
        <end position="146"/>
    </location>
</feature>